<dbReference type="Proteomes" id="UP001139035">
    <property type="component" value="Unassembled WGS sequence"/>
</dbReference>
<protein>
    <submittedName>
        <fullName evidence="1">Uncharacterized protein</fullName>
    </submittedName>
</protein>
<accession>A0A9X1NVQ2</accession>
<sequence>MTPPLRVAAIDRFDPSYGTQARFVDALIGEVALTWREAGVKGERLIEADWTDGVLFLLTGADARPLTRAAVRQFLKASQDAKRRGGRKAA</sequence>
<evidence type="ECO:0000313" key="1">
    <source>
        <dbReference type="EMBL" id="MCE7026407.1"/>
    </source>
</evidence>
<reference evidence="1" key="1">
    <citation type="submission" date="2022-01" db="EMBL/GenBank/DDBJ databases">
        <title>Jiella avicenniae sp. nov., a novel endophytic bacterium isolated from bark of Avicennia marina.</title>
        <authorList>
            <person name="Tuo L."/>
        </authorList>
    </citation>
    <scope>NUCLEOTIDE SEQUENCE</scope>
    <source>
        <strain evidence="1">CBK1P-4</strain>
    </source>
</reference>
<keyword evidence="2" id="KW-1185">Reference proteome</keyword>
<dbReference type="AlphaFoldDB" id="A0A9X1NVQ2"/>
<dbReference type="EMBL" id="JAJUWU010000001">
    <property type="protein sequence ID" value="MCE7026407.1"/>
    <property type="molecule type" value="Genomic_DNA"/>
</dbReference>
<organism evidence="1 2">
    <name type="scientific">Jiella avicenniae</name>
    <dbReference type="NCBI Taxonomy" id="2907202"/>
    <lineage>
        <taxon>Bacteria</taxon>
        <taxon>Pseudomonadati</taxon>
        <taxon>Pseudomonadota</taxon>
        <taxon>Alphaproteobacteria</taxon>
        <taxon>Hyphomicrobiales</taxon>
        <taxon>Aurantimonadaceae</taxon>
        <taxon>Jiella</taxon>
    </lineage>
</organism>
<gene>
    <name evidence="1" type="ORF">LZD57_00255</name>
</gene>
<name>A0A9X1NVQ2_9HYPH</name>
<comment type="caution">
    <text evidence="1">The sequence shown here is derived from an EMBL/GenBank/DDBJ whole genome shotgun (WGS) entry which is preliminary data.</text>
</comment>
<evidence type="ECO:0000313" key="2">
    <source>
        <dbReference type="Proteomes" id="UP001139035"/>
    </source>
</evidence>
<dbReference type="RefSeq" id="WP_233717111.1">
    <property type="nucleotide sequence ID" value="NZ_JAJUWU010000001.1"/>
</dbReference>
<proteinExistence type="predicted"/>